<dbReference type="PROSITE" id="PS51782">
    <property type="entry name" value="LYSM"/>
    <property type="match status" value="1"/>
</dbReference>
<feature type="region of interest" description="Disordered" evidence="1">
    <location>
        <begin position="118"/>
        <end position="143"/>
    </location>
</feature>
<keyword evidence="2" id="KW-0472">Membrane</keyword>
<dbReference type="SMART" id="SM00257">
    <property type="entry name" value="LysM"/>
    <property type="match status" value="1"/>
</dbReference>
<evidence type="ECO:0000256" key="1">
    <source>
        <dbReference type="SAM" id="MobiDB-lite"/>
    </source>
</evidence>
<organism evidence="4 5">
    <name type="scientific">Rhodobacter lacus</name>
    <dbReference type="NCBI Taxonomy" id="1641972"/>
    <lineage>
        <taxon>Bacteria</taxon>
        <taxon>Pseudomonadati</taxon>
        <taxon>Pseudomonadota</taxon>
        <taxon>Alphaproteobacteria</taxon>
        <taxon>Rhodobacterales</taxon>
        <taxon>Rhodobacter group</taxon>
        <taxon>Rhodobacter</taxon>
    </lineage>
</organism>
<name>A0ABW5ACV1_9RHOB</name>
<dbReference type="Proteomes" id="UP001597413">
    <property type="component" value="Unassembled WGS sequence"/>
</dbReference>
<proteinExistence type="predicted"/>
<feature type="transmembrane region" description="Helical" evidence="2">
    <location>
        <begin position="16"/>
        <end position="38"/>
    </location>
</feature>
<accession>A0ABW5ACV1</accession>
<dbReference type="Pfam" id="PF01476">
    <property type="entry name" value="LysM"/>
    <property type="match status" value="1"/>
</dbReference>
<dbReference type="CDD" id="cd00118">
    <property type="entry name" value="LysM"/>
    <property type="match status" value="1"/>
</dbReference>
<keyword evidence="5" id="KW-1185">Reference proteome</keyword>
<dbReference type="InterPro" id="IPR018392">
    <property type="entry name" value="LysM"/>
</dbReference>
<comment type="caution">
    <text evidence="4">The sequence shown here is derived from an EMBL/GenBank/DDBJ whole genome shotgun (WGS) entry which is preliminary data.</text>
</comment>
<feature type="domain" description="LysM" evidence="3">
    <location>
        <begin position="427"/>
        <end position="476"/>
    </location>
</feature>
<sequence length="478" mass="46437">MAGADQDSARAGGKGGALMGAGAGLLVLGAAGFGLWFATAPSAPVTVAEPASPGAQQSVPASAASEPQAAAEVVSTAPVPEVGAPPAVSAPAAIPEEAEAAPEAREIAAVAEPEARGAAVAPAEAETAAVAPEPGALPTGADSAAAPAPVAAQFDALRVTSEGALTLAGRVAPAAEVVVLLDGAPIATTTADAQGAFALLADIVPAAEPRMVQLRVTGADGVARLAPQSLTVAPSPLAMAQAATEEGAPAQTVAANVAAAQVLAAKPLLTDAAGGARVLAAPAETLGIDTLAFDAAGGIAISGRGAPEGALLRAYVDGAEAGLVQAGAGGGWAMQLPQAAPGAHVLRVDALDAGGAVLARAEQSFEGIAPPALETAARAALPARAPEARTDPASEPAEAAAPNSAPPPVPNSAPNPVPVAPAAPVMRAVTITPGNTLWAIAREAYGDPYLYVQIFEANRAQIRDPNMIYPGQVFTLPN</sequence>
<evidence type="ECO:0000259" key="3">
    <source>
        <dbReference type="PROSITE" id="PS51782"/>
    </source>
</evidence>
<dbReference type="PANTHER" id="PTHR34700:SF4">
    <property type="entry name" value="PHAGE-LIKE ELEMENT PBSX PROTEIN XKDP"/>
    <property type="match status" value="1"/>
</dbReference>
<dbReference type="Gene3D" id="3.10.350.10">
    <property type="entry name" value="LysM domain"/>
    <property type="match status" value="1"/>
</dbReference>
<keyword evidence="2" id="KW-0812">Transmembrane</keyword>
<dbReference type="InterPro" id="IPR036779">
    <property type="entry name" value="LysM_dom_sf"/>
</dbReference>
<dbReference type="EMBL" id="JBHUIX010000013">
    <property type="protein sequence ID" value="MFD2175138.1"/>
    <property type="molecule type" value="Genomic_DNA"/>
</dbReference>
<evidence type="ECO:0000313" key="5">
    <source>
        <dbReference type="Proteomes" id="UP001597413"/>
    </source>
</evidence>
<dbReference type="RefSeq" id="WP_377391370.1">
    <property type="nucleotide sequence ID" value="NZ_JBHUIX010000013.1"/>
</dbReference>
<evidence type="ECO:0000313" key="4">
    <source>
        <dbReference type="EMBL" id="MFD2175138.1"/>
    </source>
</evidence>
<evidence type="ECO:0000256" key="2">
    <source>
        <dbReference type="SAM" id="Phobius"/>
    </source>
</evidence>
<reference evidence="5" key="1">
    <citation type="journal article" date="2019" name="Int. J. Syst. Evol. Microbiol.">
        <title>The Global Catalogue of Microorganisms (GCM) 10K type strain sequencing project: providing services to taxonomists for standard genome sequencing and annotation.</title>
        <authorList>
            <consortium name="The Broad Institute Genomics Platform"/>
            <consortium name="The Broad Institute Genome Sequencing Center for Infectious Disease"/>
            <person name="Wu L."/>
            <person name="Ma J."/>
        </authorList>
    </citation>
    <scope>NUCLEOTIDE SEQUENCE [LARGE SCALE GENOMIC DNA]</scope>
    <source>
        <strain evidence="5">CCUG 55131</strain>
    </source>
</reference>
<feature type="region of interest" description="Disordered" evidence="1">
    <location>
        <begin position="46"/>
        <end position="67"/>
    </location>
</feature>
<gene>
    <name evidence="4" type="ORF">ACFSM0_13660</name>
</gene>
<keyword evidence="2" id="KW-1133">Transmembrane helix</keyword>
<feature type="compositionally biased region" description="Pro residues" evidence="1">
    <location>
        <begin position="404"/>
        <end position="415"/>
    </location>
</feature>
<feature type="compositionally biased region" description="Low complexity" evidence="1">
    <location>
        <begin position="393"/>
        <end position="403"/>
    </location>
</feature>
<feature type="compositionally biased region" description="Low complexity" evidence="1">
    <location>
        <begin position="50"/>
        <end position="67"/>
    </location>
</feature>
<protein>
    <submittedName>
        <fullName evidence="4">LysM peptidoglycan-binding domain-containing protein</fullName>
    </submittedName>
</protein>
<dbReference type="InterPro" id="IPR052196">
    <property type="entry name" value="Bact_Kbp"/>
</dbReference>
<dbReference type="PANTHER" id="PTHR34700">
    <property type="entry name" value="POTASSIUM BINDING PROTEIN KBP"/>
    <property type="match status" value="1"/>
</dbReference>
<feature type="region of interest" description="Disordered" evidence="1">
    <location>
        <begin position="379"/>
        <end position="415"/>
    </location>
</feature>